<dbReference type="AlphaFoldDB" id="A0A0N5CNT8"/>
<proteinExistence type="predicted"/>
<dbReference type="PANTHER" id="PTHR37973:SF1">
    <property type="entry name" value="DICKKOPF_N DOMAIN-CONTAINING PROTEIN"/>
    <property type="match status" value="1"/>
</dbReference>
<accession>A0A0N5CNT8</accession>
<dbReference type="WBParaSite" id="TCLT_0000186001-mRNA-1">
    <property type="protein sequence ID" value="TCLT_0000186001-mRNA-1"/>
    <property type="gene ID" value="TCLT_0000186001"/>
</dbReference>
<sequence>LIYTLGDPDAAISTLPLQIRSEVLNETTIPEVCVLAKVCSNDSDCAEGQCVGIAVGKCNCAACIPFLSCTSDMDCGGLQNSCNSENYCNCEQAGFANTVDAWFKLCNQVACYKDSDTCFGLPCNTGTCICPVGPDSALQIHY</sequence>
<name>A0A0N5CNT8_THECL</name>
<dbReference type="InterPro" id="IPR039260">
    <property type="entry name" value="Cpg-3"/>
</dbReference>
<dbReference type="PANTHER" id="PTHR37973">
    <property type="entry name" value="CHONDROITIN PROTEOGLYCAN 3"/>
    <property type="match status" value="1"/>
</dbReference>
<evidence type="ECO:0000313" key="1">
    <source>
        <dbReference type="WBParaSite" id="TCLT_0000186001-mRNA-1"/>
    </source>
</evidence>
<organism evidence="1">
    <name type="scientific">Thelazia callipaeda</name>
    <name type="common">Oriental eyeworm</name>
    <name type="synonym">Parasitic nematode</name>
    <dbReference type="NCBI Taxonomy" id="103827"/>
    <lineage>
        <taxon>Eukaryota</taxon>
        <taxon>Metazoa</taxon>
        <taxon>Ecdysozoa</taxon>
        <taxon>Nematoda</taxon>
        <taxon>Chromadorea</taxon>
        <taxon>Rhabditida</taxon>
        <taxon>Spirurina</taxon>
        <taxon>Spiruromorpha</taxon>
        <taxon>Thelazioidea</taxon>
        <taxon>Thelaziidae</taxon>
        <taxon>Thelazia</taxon>
    </lineage>
</organism>
<dbReference type="OMA" id="CTHETAD"/>
<reference evidence="1" key="1">
    <citation type="submission" date="2017-02" db="UniProtKB">
        <authorList>
            <consortium name="WormBaseParasite"/>
        </authorList>
    </citation>
    <scope>IDENTIFICATION</scope>
</reference>
<protein>
    <submittedName>
        <fullName evidence="1">EB domain-containing protein</fullName>
    </submittedName>
</protein>